<dbReference type="InterPro" id="IPR001867">
    <property type="entry name" value="OmpR/PhoB-type_DNA-bd"/>
</dbReference>
<accession>A0A2U2J0N1</accession>
<dbReference type="GO" id="GO:0006355">
    <property type="term" value="P:regulation of DNA-templated transcription"/>
    <property type="evidence" value="ECO:0007669"/>
    <property type="project" value="InterPro"/>
</dbReference>
<dbReference type="Pfam" id="PF00486">
    <property type="entry name" value="Trans_reg_C"/>
    <property type="match status" value="1"/>
</dbReference>
<sequence>MNISRLLFGPTIVPAGGGSTGTGPTHPERRLERSWDAFSQNLSTIRLASKRERGCGKYMARPSPSRSGATNMSTEANYGTNLAFADFTIDRADERLLGPSGPVKLGNKAYRVLLMLAEHDGRLLTKDALFSSVWDGTIVSESALTSVIKELRHALGDDPKSPRYIESVYGRGYRLLPPVDPVEAVAQRRPRTAPRAFSDKMASGLGAPPLLYLGAFDDLAVRDSAPHLAAVVREEILFALSRFRDIRLVSDQMATALPAKGYGERDYQLSLRLVHDGSSLRAFTRLCRLATRAIIWADNIQLSDGQLGPNVDRLVRRIAAAALPRMQDDLLGNLPAQPHDVYDLYFLTRLKMRGQTSYAAAREIAATWETMIEEHPNFALAYPPLARLYDTDYCYSGLGSTGEAERRRAYELAHRAFALDPTESHFHTMKGWSHLWAGEWLLARQHLDQALQLNPYNERRLVEVATALMYLDDLDGAANLLQRCLDLTPFVTEAPYEEQGFLYLLSGDYERAVEQLSLVRRDHPDDLARTQPTVMSELYALLAAVGVQLPDLPERAEHWRRSVAARWCAPDPLTDERLKQWVLFHNPLKSAARRSWLVDLLERAMAAGREAERNPGRERNKRFERLSVTVGML</sequence>
<dbReference type="GO" id="GO:0003677">
    <property type="term" value="F:DNA binding"/>
    <property type="evidence" value="ECO:0007669"/>
    <property type="project" value="UniProtKB-UniRule"/>
</dbReference>
<evidence type="ECO:0000256" key="1">
    <source>
        <dbReference type="ARBA" id="ARBA00023125"/>
    </source>
</evidence>
<feature type="region of interest" description="Disordered" evidence="3">
    <location>
        <begin position="9"/>
        <end position="28"/>
    </location>
</feature>
<evidence type="ECO:0000259" key="4">
    <source>
        <dbReference type="PROSITE" id="PS51755"/>
    </source>
</evidence>
<feature type="domain" description="OmpR/PhoB-type" evidence="4">
    <location>
        <begin position="79"/>
        <end position="177"/>
    </location>
</feature>
<evidence type="ECO:0000313" key="5">
    <source>
        <dbReference type="EMBL" id="PWG01896.1"/>
    </source>
</evidence>
<evidence type="ECO:0000256" key="2">
    <source>
        <dbReference type="PROSITE-ProRule" id="PRU01091"/>
    </source>
</evidence>
<keyword evidence="6" id="KW-1185">Reference proteome</keyword>
<dbReference type="InterPro" id="IPR016032">
    <property type="entry name" value="Sig_transdc_resp-reg_C-effctor"/>
</dbReference>
<dbReference type="CDD" id="cd00383">
    <property type="entry name" value="trans_reg_C"/>
    <property type="match status" value="1"/>
</dbReference>
<proteinExistence type="predicted"/>
<dbReference type="Gene3D" id="1.10.10.10">
    <property type="entry name" value="Winged helix-like DNA-binding domain superfamily/Winged helix DNA-binding domain"/>
    <property type="match status" value="1"/>
</dbReference>
<gene>
    <name evidence="5" type="ORF">DF286_02675</name>
</gene>
<evidence type="ECO:0000313" key="6">
    <source>
        <dbReference type="Proteomes" id="UP000245916"/>
    </source>
</evidence>
<organism evidence="5 6">
    <name type="scientific">Allosphingosinicella humi</name>
    <dbReference type="NCBI Taxonomy" id="2068657"/>
    <lineage>
        <taxon>Bacteria</taxon>
        <taxon>Pseudomonadati</taxon>
        <taxon>Pseudomonadota</taxon>
        <taxon>Alphaproteobacteria</taxon>
        <taxon>Sphingomonadales</taxon>
        <taxon>Sphingomonadaceae</taxon>
        <taxon>Allosphingosinicella</taxon>
    </lineage>
</organism>
<dbReference type="SUPFAM" id="SSF48452">
    <property type="entry name" value="TPR-like"/>
    <property type="match status" value="1"/>
</dbReference>
<dbReference type="GO" id="GO:0000160">
    <property type="term" value="P:phosphorelay signal transduction system"/>
    <property type="evidence" value="ECO:0007669"/>
    <property type="project" value="InterPro"/>
</dbReference>
<dbReference type="Gene3D" id="1.25.40.10">
    <property type="entry name" value="Tetratricopeptide repeat domain"/>
    <property type="match status" value="1"/>
</dbReference>
<dbReference type="PROSITE" id="PS51755">
    <property type="entry name" value="OMPR_PHOB"/>
    <property type="match status" value="1"/>
</dbReference>
<dbReference type="InterPro" id="IPR036388">
    <property type="entry name" value="WH-like_DNA-bd_sf"/>
</dbReference>
<dbReference type="EMBL" id="QFFF01000001">
    <property type="protein sequence ID" value="PWG01896.1"/>
    <property type="molecule type" value="Genomic_DNA"/>
</dbReference>
<comment type="caution">
    <text evidence="5">The sequence shown here is derived from an EMBL/GenBank/DDBJ whole genome shotgun (WGS) entry which is preliminary data.</text>
</comment>
<dbReference type="AlphaFoldDB" id="A0A2U2J0N1"/>
<evidence type="ECO:0000256" key="3">
    <source>
        <dbReference type="SAM" id="MobiDB-lite"/>
    </source>
</evidence>
<dbReference type="SMART" id="SM00862">
    <property type="entry name" value="Trans_reg_C"/>
    <property type="match status" value="1"/>
</dbReference>
<feature type="DNA-binding region" description="OmpR/PhoB-type" evidence="2">
    <location>
        <begin position="79"/>
        <end position="177"/>
    </location>
</feature>
<name>A0A2U2J0N1_9SPHN</name>
<reference evidence="5 6" key="1">
    <citation type="submission" date="2018-05" db="EMBL/GenBank/DDBJ databases">
        <title>Genome of Sphingosinicella humi QZX222.</title>
        <authorList>
            <person name="Qiao Z."/>
            <person name="Wang G."/>
        </authorList>
    </citation>
    <scope>NUCLEOTIDE SEQUENCE [LARGE SCALE GENOMIC DNA]</scope>
    <source>
        <strain evidence="5 6">QZX222</strain>
    </source>
</reference>
<dbReference type="Proteomes" id="UP000245916">
    <property type="component" value="Unassembled WGS sequence"/>
</dbReference>
<protein>
    <recommendedName>
        <fullName evidence="4">OmpR/PhoB-type domain-containing protein</fullName>
    </recommendedName>
</protein>
<dbReference type="InterPro" id="IPR011990">
    <property type="entry name" value="TPR-like_helical_dom_sf"/>
</dbReference>
<dbReference type="SUPFAM" id="SSF46894">
    <property type="entry name" value="C-terminal effector domain of the bipartite response regulators"/>
    <property type="match status" value="1"/>
</dbReference>
<keyword evidence="1 2" id="KW-0238">DNA-binding</keyword>